<name>A0A1G7XP39_9FLAO</name>
<dbReference type="RefSeq" id="WP_093368259.1">
    <property type="nucleotide sequence ID" value="NZ_FNCW01000009.1"/>
</dbReference>
<evidence type="ECO:0000313" key="2">
    <source>
        <dbReference type="Proteomes" id="UP000199296"/>
    </source>
</evidence>
<dbReference type="AlphaFoldDB" id="A0A1G7XP39"/>
<accession>A0A1G7XP39</accession>
<gene>
    <name evidence="1" type="ORF">SAMN04488027_10943</name>
</gene>
<organism evidence="1 2">
    <name type="scientific">Psychroflexus sediminis</name>
    <dbReference type="NCBI Taxonomy" id="470826"/>
    <lineage>
        <taxon>Bacteria</taxon>
        <taxon>Pseudomonadati</taxon>
        <taxon>Bacteroidota</taxon>
        <taxon>Flavobacteriia</taxon>
        <taxon>Flavobacteriales</taxon>
        <taxon>Flavobacteriaceae</taxon>
        <taxon>Psychroflexus</taxon>
    </lineage>
</organism>
<reference evidence="1 2" key="1">
    <citation type="submission" date="2016-10" db="EMBL/GenBank/DDBJ databases">
        <authorList>
            <person name="de Groot N.N."/>
        </authorList>
    </citation>
    <scope>NUCLEOTIDE SEQUENCE [LARGE SCALE GENOMIC DNA]</scope>
    <source>
        <strain evidence="1 2">DSM 19803</strain>
    </source>
</reference>
<evidence type="ECO:0000313" key="1">
    <source>
        <dbReference type="EMBL" id="SDG85999.1"/>
    </source>
</evidence>
<protein>
    <submittedName>
        <fullName evidence="1">Uncharacterized protein</fullName>
    </submittedName>
</protein>
<keyword evidence="2" id="KW-1185">Reference proteome</keyword>
<proteinExistence type="predicted"/>
<dbReference type="Proteomes" id="UP000199296">
    <property type="component" value="Unassembled WGS sequence"/>
</dbReference>
<dbReference type="OrthoDB" id="1441638at2"/>
<sequence>MENKKALKLIDSIVNTLESNEIVTDDVVGMVKELRPYAVEENLPVVAKTLRLVTEHVEENEVFAIPIPQDEPLVDEETGEEIEAENTEIITGSESLLYLINLIKKSENPVNKAEIREYNRKMEAFAE</sequence>
<dbReference type="EMBL" id="FNCW01000009">
    <property type="protein sequence ID" value="SDG85999.1"/>
    <property type="molecule type" value="Genomic_DNA"/>
</dbReference>
<dbReference type="STRING" id="470826.SAMN04488027_10943"/>